<organism evidence="2 3">
    <name type="scientific">Cytospora leucostoma</name>
    <dbReference type="NCBI Taxonomy" id="1230097"/>
    <lineage>
        <taxon>Eukaryota</taxon>
        <taxon>Fungi</taxon>
        <taxon>Dikarya</taxon>
        <taxon>Ascomycota</taxon>
        <taxon>Pezizomycotina</taxon>
        <taxon>Sordariomycetes</taxon>
        <taxon>Sordariomycetidae</taxon>
        <taxon>Diaporthales</taxon>
        <taxon>Cytosporaceae</taxon>
        <taxon>Cytospora</taxon>
    </lineage>
</organism>
<evidence type="ECO:0000256" key="1">
    <source>
        <dbReference type="SAM" id="SignalP"/>
    </source>
</evidence>
<feature type="chain" id="PRO_5019097012" description="F-box domain-containing protein" evidence="1">
    <location>
        <begin position="21"/>
        <end position="291"/>
    </location>
</feature>
<name>A0A423WS92_9PEZI</name>
<keyword evidence="3" id="KW-1185">Reference proteome</keyword>
<comment type="caution">
    <text evidence="2">The sequence shown here is derived from an EMBL/GenBank/DDBJ whole genome shotgun (WGS) entry which is preliminary data.</text>
</comment>
<reference evidence="2 3" key="1">
    <citation type="submission" date="2015-09" db="EMBL/GenBank/DDBJ databases">
        <title>Host preference determinants of Valsa canker pathogens revealed by comparative genomics.</title>
        <authorList>
            <person name="Yin Z."/>
            <person name="Huang L."/>
        </authorList>
    </citation>
    <scope>NUCLEOTIDE SEQUENCE [LARGE SCALE GENOMIC DNA]</scope>
    <source>
        <strain evidence="2 3">SXYLt</strain>
    </source>
</reference>
<sequence>MDAALVWKLAMAILALTVLGISMKHYSAGITSTPCTQASQRQIGSEIGVLPPEPPHRLHFLALPAEIRVAIYRHVFAEDDCIMEQTSSFGRPALTQVNRLIRLEALAVYLAETRLVIRIPEPRGCNSNPNHIACASDRDLGQRGFDHGAEFQRWMAKLDHLRLFASSGNMHHVKSLEISMGPVFVLDDGRKRFTTIRYFRCRHESVKSIFERFLLMSGYTRIGDDDTNWNDVDAVREALETATQALKPKLQRLQSSTTADVEHPTPVGGLAEVMHALFGGYLSSKVLLLLG</sequence>
<dbReference type="EMBL" id="LKEB01000042">
    <property type="protein sequence ID" value="ROW06373.1"/>
    <property type="molecule type" value="Genomic_DNA"/>
</dbReference>
<protein>
    <recommendedName>
        <fullName evidence="4">F-box domain-containing protein</fullName>
    </recommendedName>
</protein>
<accession>A0A423WS92</accession>
<dbReference type="Proteomes" id="UP000285146">
    <property type="component" value="Unassembled WGS sequence"/>
</dbReference>
<dbReference type="AlphaFoldDB" id="A0A423WS92"/>
<feature type="signal peptide" evidence="1">
    <location>
        <begin position="1"/>
        <end position="20"/>
    </location>
</feature>
<keyword evidence="1" id="KW-0732">Signal</keyword>
<evidence type="ECO:0000313" key="3">
    <source>
        <dbReference type="Proteomes" id="UP000285146"/>
    </source>
</evidence>
<evidence type="ECO:0000313" key="2">
    <source>
        <dbReference type="EMBL" id="ROW06373.1"/>
    </source>
</evidence>
<gene>
    <name evidence="2" type="ORF">VPNG_07522</name>
</gene>
<dbReference type="STRING" id="1230097.A0A423WS92"/>
<proteinExistence type="predicted"/>
<dbReference type="OrthoDB" id="5245408at2759"/>
<dbReference type="InParanoid" id="A0A423WS92"/>
<evidence type="ECO:0008006" key="4">
    <source>
        <dbReference type="Google" id="ProtNLM"/>
    </source>
</evidence>